<evidence type="ECO:0000256" key="2">
    <source>
        <dbReference type="ARBA" id="ARBA00022771"/>
    </source>
</evidence>
<evidence type="ECO:0000256" key="5">
    <source>
        <dbReference type="SAM" id="Coils"/>
    </source>
</evidence>
<dbReference type="Pfam" id="PF00097">
    <property type="entry name" value="zf-C3HC4"/>
    <property type="match status" value="1"/>
</dbReference>
<feature type="compositionally biased region" description="Low complexity" evidence="6">
    <location>
        <begin position="643"/>
        <end position="664"/>
    </location>
</feature>
<dbReference type="InterPro" id="IPR001841">
    <property type="entry name" value="Znf_RING"/>
</dbReference>
<dbReference type="GO" id="GO:0008270">
    <property type="term" value="F:zinc ion binding"/>
    <property type="evidence" value="ECO:0007669"/>
    <property type="project" value="UniProtKB-KW"/>
</dbReference>
<dbReference type="AlphaFoldDB" id="A0A226EV14"/>
<feature type="coiled-coil region" evidence="5">
    <location>
        <begin position="166"/>
        <end position="193"/>
    </location>
</feature>
<feature type="compositionally biased region" description="Low complexity" evidence="6">
    <location>
        <begin position="436"/>
        <end position="455"/>
    </location>
</feature>
<dbReference type="EMBL" id="LNIX01000002">
    <property type="protein sequence ID" value="OXA60914.1"/>
    <property type="molecule type" value="Genomic_DNA"/>
</dbReference>
<feature type="region of interest" description="Disordered" evidence="6">
    <location>
        <begin position="435"/>
        <end position="508"/>
    </location>
</feature>
<feature type="domain" description="RING-type" evidence="7">
    <location>
        <begin position="216"/>
        <end position="254"/>
    </location>
</feature>
<proteinExistence type="predicted"/>
<feature type="region of interest" description="Disordered" evidence="6">
    <location>
        <begin position="917"/>
        <end position="1081"/>
    </location>
</feature>
<feature type="compositionally biased region" description="Low complexity" evidence="6">
    <location>
        <begin position="707"/>
        <end position="717"/>
    </location>
</feature>
<keyword evidence="3" id="KW-0862">Zinc</keyword>
<feature type="region of interest" description="Disordered" evidence="6">
    <location>
        <begin position="707"/>
        <end position="728"/>
    </location>
</feature>
<gene>
    <name evidence="8" type="ORF">Fcan01_05327</name>
</gene>
<keyword evidence="1" id="KW-0479">Metal-binding</keyword>
<feature type="region of interest" description="Disordered" evidence="6">
    <location>
        <begin position="760"/>
        <end position="803"/>
    </location>
</feature>
<feature type="compositionally biased region" description="Polar residues" evidence="6">
    <location>
        <begin position="356"/>
        <end position="365"/>
    </location>
</feature>
<feature type="compositionally biased region" description="Low complexity" evidence="6">
    <location>
        <begin position="972"/>
        <end position="995"/>
    </location>
</feature>
<feature type="region of interest" description="Disordered" evidence="6">
    <location>
        <begin position="548"/>
        <end position="574"/>
    </location>
</feature>
<feature type="region of interest" description="Disordered" evidence="6">
    <location>
        <begin position="384"/>
        <end position="416"/>
    </location>
</feature>
<reference evidence="8 9" key="1">
    <citation type="submission" date="2015-12" db="EMBL/GenBank/DDBJ databases">
        <title>The genome of Folsomia candida.</title>
        <authorList>
            <person name="Faddeeva A."/>
            <person name="Derks M.F."/>
            <person name="Anvar Y."/>
            <person name="Smit S."/>
            <person name="Van Straalen N."/>
            <person name="Roelofs D."/>
        </authorList>
    </citation>
    <scope>NUCLEOTIDE SEQUENCE [LARGE SCALE GENOMIC DNA]</scope>
    <source>
        <strain evidence="8 9">VU population</strain>
        <tissue evidence="8">Whole body</tissue>
    </source>
</reference>
<evidence type="ECO:0000313" key="8">
    <source>
        <dbReference type="EMBL" id="OXA60914.1"/>
    </source>
</evidence>
<feature type="compositionally biased region" description="Low complexity" evidence="6">
    <location>
        <begin position="611"/>
        <end position="630"/>
    </location>
</feature>
<feature type="compositionally biased region" description="Polar residues" evidence="6">
    <location>
        <begin position="387"/>
        <end position="401"/>
    </location>
</feature>
<evidence type="ECO:0000256" key="6">
    <source>
        <dbReference type="SAM" id="MobiDB-lite"/>
    </source>
</evidence>
<feature type="compositionally biased region" description="Low complexity" evidence="6">
    <location>
        <begin position="889"/>
        <end position="898"/>
    </location>
</feature>
<feature type="compositionally biased region" description="Basic residues" evidence="6">
    <location>
        <begin position="924"/>
        <end position="938"/>
    </location>
</feature>
<evidence type="ECO:0000256" key="4">
    <source>
        <dbReference type="PROSITE-ProRule" id="PRU00175"/>
    </source>
</evidence>
<feature type="region of interest" description="Disordered" evidence="6">
    <location>
        <begin position="611"/>
        <end position="664"/>
    </location>
</feature>
<feature type="compositionally biased region" description="Polar residues" evidence="6">
    <location>
        <begin position="760"/>
        <end position="782"/>
    </location>
</feature>
<evidence type="ECO:0000256" key="3">
    <source>
        <dbReference type="ARBA" id="ARBA00022833"/>
    </source>
</evidence>
<accession>A0A226EV14</accession>
<feature type="compositionally biased region" description="Low complexity" evidence="6">
    <location>
        <begin position="402"/>
        <end position="412"/>
    </location>
</feature>
<dbReference type="InterPro" id="IPR017907">
    <property type="entry name" value="Znf_RING_CS"/>
</dbReference>
<dbReference type="OrthoDB" id="5330228at2759"/>
<name>A0A226EV14_FOLCA</name>
<dbReference type="Proteomes" id="UP000198287">
    <property type="component" value="Unassembled WGS sequence"/>
</dbReference>
<dbReference type="InterPro" id="IPR013083">
    <property type="entry name" value="Znf_RING/FYVE/PHD"/>
</dbReference>
<dbReference type="InterPro" id="IPR018957">
    <property type="entry name" value="Znf_C3HC4_RING-type"/>
</dbReference>
<evidence type="ECO:0000259" key="7">
    <source>
        <dbReference type="PROSITE" id="PS50089"/>
    </source>
</evidence>
<protein>
    <submittedName>
        <fullName evidence="8">E3 ubiquitin-protein ligase RNF8</fullName>
    </submittedName>
</protein>
<dbReference type="SUPFAM" id="SSF57850">
    <property type="entry name" value="RING/U-box"/>
    <property type="match status" value="1"/>
</dbReference>
<feature type="region of interest" description="Disordered" evidence="6">
    <location>
        <begin position="345"/>
        <end position="368"/>
    </location>
</feature>
<dbReference type="STRING" id="158441.A0A226EV14"/>
<dbReference type="PROSITE" id="PS50089">
    <property type="entry name" value="ZF_RING_2"/>
    <property type="match status" value="1"/>
</dbReference>
<feature type="compositionally biased region" description="Basic and acidic residues" evidence="6">
    <location>
        <begin position="939"/>
        <end position="955"/>
    </location>
</feature>
<feature type="region of interest" description="Disordered" evidence="6">
    <location>
        <begin position="864"/>
        <end position="898"/>
    </location>
</feature>
<sequence>MRHQIPRLNADASQNNNGSSSSSSSTATPPPAGTSGSSVDASLPPATPVRGTPPGNTPHSVIRTIRQMTMMANPSERRRTSFVSPNSASVNALLANLEAVHQAEMQSLESPAVIVRTITATMGNIIKEMRSDAEQGKAGAVVEVANCTDVAALRQRLVTVERANHMMSIHLDLMDLQKKLEVAEQEKVDEKKTFVIATREELYKEIVELLEAEFSCSICNEIFILPSVTKCGHTFCELCIATWTRDKVDCPICRTMIFTDWGKHVEMDNFITRLHLRLSDEIRESRERLVQERVVAIEQLRNTPRRNEGAAFVDALRFIRDQQGRTTPTTARALAERFRAMRRSAADANIDESGQAARSSVSSGDGPTARMRARLMEELENLRHHQQQNVDSLNSLSRPGASNSNSSSSSSSVARIRVRPSPGVSFTLVAPRSMLSQQSSSTAPSTPTVSTANSSIRTPVDSRESPASPSPPTVPSCDSPSREGAGRDCRTPSESNAPIGTTAEDQRRVPHGLLMARYSLRHLQYLQSQHAQQAARCGLDRAVVQARPSSAPRVTESSSQISSATNSATSPLDVNVNNATRNEVINIEDDDDESHPSAANAVRTIRSIFSSLDSPSTSSPTATAAVTTDPFSSNVEPHDSTTTRDATTTSTSSGSSLASTSSPTTTFPYSMCNFRLASGGNQGNSNFPFPHETSRSMSSRLTGLVGSETSTTLSSSGRPISSTIHTTDLDGGDTTSIVTTAPIRSASSDILRAFSDNSTMPAVSNNTGTTIPVAGSSSTLGTSPAEDDPTDLPVLSRSTHPTDADLDSLQRRLRLGQLSLHDIISFRQRFENVIDGSSILPHHPEDDLLPDVDMDINEPLSVIFPPPGQRGGTDDQQIIGNNGISTIEDGSSSLDGGSHSLSPIALALRPRSRRGIRSEERPRLLHHLRESRRRRRERSHRDENSSRSRERRGRETTITISFCNRGDEDRSSNNNNNNNNNSNAATSDASNSLNSTGSRSQLSPTTTAQPLAARPSTSISNLEASSIPIPLVMDCDSDTTSPGPSSSTRGMIDRNENIDSGLTNVGQGTSAASDRPGLNTEDIEILFSDIEDA</sequence>
<keyword evidence="2 4" id="KW-0863">Zinc-finger</keyword>
<dbReference type="PROSITE" id="PS00518">
    <property type="entry name" value="ZF_RING_1"/>
    <property type="match status" value="1"/>
</dbReference>
<evidence type="ECO:0000313" key="9">
    <source>
        <dbReference type="Proteomes" id="UP000198287"/>
    </source>
</evidence>
<feature type="compositionally biased region" description="Low complexity" evidence="6">
    <location>
        <begin position="1038"/>
        <end position="1048"/>
    </location>
</feature>
<feature type="compositionally biased region" description="Polar residues" evidence="6">
    <location>
        <begin position="996"/>
        <end position="1024"/>
    </location>
</feature>
<feature type="compositionally biased region" description="Low complexity" evidence="6">
    <location>
        <begin position="12"/>
        <end position="38"/>
    </location>
</feature>
<feature type="compositionally biased region" description="Basic and acidic residues" evidence="6">
    <location>
        <begin position="480"/>
        <end position="491"/>
    </location>
</feature>
<dbReference type="Gene3D" id="3.30.40.10">
    <property type="entry name" value="Zinc/RING finger domain, C3HC4 (zinc finger)"/>
    <property type="match status" value="1"/>
</dbReference>
<feature type="region of interest" description="Disordered" evidence="6">
    <location>
        <begin position="1"/>
        <end position="60"/>
    </location>
</feature>
<feature type="compositionally biased region" description="Low complexity" evidence="6">
    <location>
        <begin position="557"/>
        <end position="570"/>
    </location>
</feature>
<feature type="compositionally biased region" description="Polar residues" evidence="6">
    <location>
        <begin position="1058"/>
        <end position="1072"/>
    </location>
</feature>
<dbReference type="PANTHER" id="PTHR23327">
    <property type="entry name" value="RING FINGER PROTEIN 127"/>
    <property type="match status" value="1"/>
</dbReference>
<comment type="caution">
    <text evidence="8">The sequence shown here is derived from an EMBL/GenBank/DDBJ whole genome shotgun (WGS) entry which is preliminary data.</text>
</comment>
<feature type="compositionally biased region" description="Polar residues" evidence="6">
    <location>
        <begin position="874"/>
        <end position="885"/>
    </location>
</feature>
<keyword evidence="5" id="KW-0175">Coiled coil</keyword>
<keyword evidence="9" id="KW-1185">Reference proteome</keyword>
<dbReference type="SMART" id="SM00184">
    <property type="entry name" value="RING"/>
    <property type="match status" value="1"/>
</dbReference>
<organism evidence="8 9">
    <name type="scientific">Folsomia candida</name>
    <name type="common">Springtail</name>
    <dbReference type="NCBI Taxonomy" id="158441"/>
    <lineage>
        <taxon>Eukaryota</taxon>
        <taxon>Metazoa</taxon>
        <taxon>Ecdysozoa</taxon>
        <taxon>Arthropoda</taxon>
        <taxon>Hexapoda</taxon>
        <taxon>Collembola</taxon>
        <taxon>Entomobryomorpha</taxon>
        <taxon>Isotomoidea</taxon>
        <taxon>Isotomidae</taxon>
        <taxon>Proisotominae</taxon>
        <taxon>Folsomia</taxon>
    </lineage>
</organism>
<evidence type="ECO:0000256" key="1">
    <source>
        <dbReference type="ARBA" id="ARBA00022723"/>
    </source>
</evidence>